<dbReference type="InterPro" id="IPR032675">
    <property type="entry name" value="LRR_dom_sf"/>
</dbReference>
<evidence type="ECO:0000256" key="2">
    <source>
        <dbReference type="ARBA" id="ARBA00022729"/>
    </source>
</evidence>
<accession>W5N2R7</accession>
<dbReference type="Bgee" id="ENSLOCG00000012134">
    <property type="expression patterns" value="Expressed in camera-type eye and 6 other cell types or tissues"/>
</dbReference>
<dbReference type="STRING" id="7918.ENSLOCP00000014926"/>
<keyword evidence="1" id="KW-0433">Leucine-rich repeat</keyword>
<sequence length="366" mass="40713">MGLPTFLLCLSVVGIRQCLGGYSDYDYGGIPVMINRLLGEPSVLSLRGRLDASWYRAVNTETCPLECDCPVHWPSAAYCDHRGLKAVPPALPPRTQYLFLQGNLISSLPAGVFANATLARWLLLDRNQLASDQVNSTALAQLPHLENLFLNYNHLTDVPSPLPGGLLQLRLAHNRISKITPGAFRNLRNLTLLLLQGNQLQTIGEAAFKAGLQSVILLDLSHNQLKEFPEGLPPSIQQLYISNNSLSVLQERSLIGFGNLQYLRISHNRLQDKGIASNVFNMSSIIELDLSYNQLTSVPVVSETLQYLYLQANLIQEVNMTSFCRTVGPVDYSHLRVLRLDGNPLSYHQLPSDWVLCLRVLSNIFI</sequence>
<evidence type="ECO:0000256" key="1">
    <source>
        <dbReference type="ARBA" id="ARBA00022614"/>
    </source>
</evidence>
<keyword evidence="2 5" id="KW-0732">Signal</keyword>
<dbReference type="AlphaFoldDB" id="W5N2R7"/>
<reference evidence="7" key="2">
    <citation type="submission" date="2025-08" db="UniProtKB">
        <authorList>
            <consortium name="Ensembl"/>
        </authorList>
    </citation>
    <scope>IDENTIFICATION</scope>
</reference>
<feature type="chain" id="PRO_5004868699" evidence="5">
    <location>
        <begin position="21"/>
        <end position="366"/>
    </location>
</feature>
<reference evidence="8" key="1">
    <citation type="submission" date="2011-12" db="EMBL/GenBank/DDBJ databases">
        <title>The Draft Genome of Lepisosteus oculatus.</title>
        <authorList>
            <consortium name="The Broad Institute Genome Assembly &amp; Analysis Group"/>
            <consortium name="Computational R&amp;D Group"/>
            <consortium name="and Sequencing Platform"/>
            <person name="Di Palma F."/>
            <person name="Alfoldi J."/>
            <person name="Johnson J."/>
            <person name="Berlin A."/>
            <person name="Gnerre S."/>
            <person name="Jaffe D."/>
            <person name="MacCallum I."/>
            <person name="Young S."/>
            <person name="Walker B.J."/>
            <person name="Lander E.S."/>
            <person name="Lindblad-Toh K."/>
        </authorList>
    </citation>
    <scope>NUCLEOTIDE SEQUENCE [LARGE SCALE GENOMIC DNA]</scope>
</reference>
<dbReference type="PANTHER" id="PTHR45712">
    <property type="entry name" value="AGAP008170-PA"/>
    <property type="match status" value="1"/>
</dbReference>
<name>W5N2R7_LEPOC</name>
<protein>
    <submittedName>
        <fullName evidence="7">Zgc:113307</fullName>
    </submittedName>
</protein>
<keyword evidence="4" id="KW-0325">Glycoprotein</keyword>
<evidence type="ECO:0000256" key="4">
    <source>
        <dbReference type="ARBA" id="ARBA00023180"/>
    </source>
</evidence>
<reference evidence="7" key="3">
    <citation type="submission" date="2025-09" db="UniProtKB">
        <authorList>
            <consortium name="Ensembl"/>
        </authorList>
    </citation>
    <scope>IDENTIFICATION</scope>
</reference>
<evidence type="ECO:0000313" key="7">
    <source>
        <dbReference type="Ensembl" id="ENSLOCP00000014926.1"/>
    </source>
</evidence>
<dbReference type="InterPro" id="IPR001611">
    <property type="entry name" value="Leu-rich_rpt"/>
</dbReference>
<dbReference type="InterPro" id="IPR003591">
    <property type="entry name" value="Leu-rich_rpt_typical-subtyp"/>
</dbReference>
<keyword evidence="8" id="KW-1185">Reference proteome</keyword>
<dbReference type="Proteomes" id="UP000018468">
    <property type="component" value="Linkage group LG3"/>
</dbReference>
<dbReference type="OMA" id="TEYLFLQ"/>
<feature type="domain" description="LRRNT" evidence="6">
    <location>
        <begin position="62"/>
        <end position="97"/>
    </location>
</feature>
<feature type="signal peptide" evidence="5">
    <location>
        <begin position="1"/>
        <end position="20"/>
    </location>
</feature>
<evidence type="ECO:0000259" key="6">
    <source>
        <dbReference type="SMART" id="SM00013"/>
    </source>
</evidence>
<dbReference type="eggNOG" id="KOG0619">
    <property type="taxonomic scope" value="Eukaryota"/>
</dbReference>
<dbReference type="InParanoid" id="W5N2R7"/>
<dbReference type="SMART" id="SM00369">
    <property type="entry name" value="LRR_TYP"/>
    <property type="match status" value="6"/>
</dbReference>
<dbReference type="Pfam" id="PF13855">
    <property type="entry name" value="LRR_8"/>
    <property type="match status" value="2"/>
</dbReference>
<dbReference type="Gene3D" id="3.80.10.10">
    <property type="entry name" value="Ribonuclease Inhibitor"/>
    <property type="match status" value="3"/>
</dbReference>
<dbReference type="SMART" id="SM00013">
    <property type="entry name" value="LRRNT"/>
    <property type="match status" value="1"/>
</dbReference>
<evidence type="ECO:0000256" key="5">
    <source>
        <dbReference type="SAM" id="SignalP"/>
    </source>
</evidence>
<proteinExistence type="predicted"/>
<evidence type="ECO:0000256" key="3">
    <source>
        <dbReference type="ARBA" id="ARBA00022737"/>
    </source>
</evidence>
<evidence type="ECO:0000313" key="8">
    <source>
        <dbReference type="Proteomes" id="UP000018468"/>
    </source>
</evidence>
<dbReference type="InterPro" id="IPR050333">
    <property type="entry name" value="SLRP"/>
</dbReference>
<dbReference type="PROSITE" id="PS51450">
    <property type="entry name" value="LRR"/>
    <property type="match status" value="1"/>
</dbReference>
<dbReference type="EMBL" id="AHAT01016677">
    <property type="status" value="NOT_ANNOTATED_CDS"/>
    <property type="molecule type" value="Genomic_DNA"/>
</dbReference>
<dbReference type="HOGENOM" id="CLU_000288_186_4_1"/>
<organism evidence="7 8">
    <name type="scientific">Lepisosteus oculatus</name>
    <name type="common">Spotted gar</name>
    <dbReference type="NCBI Taxonomy" id="7918"/>
    <lineage>
        <taxon>Eukaryota</taxon>
        <taxon>Metazoa</taxon>
        <taxon>Chordata</taxon>
        <taxon>Craniata</taxon>
        <taxon>Vertebrata</taxon>
        <taxon>Euteleostomi</taxon>
        <taxon>Actinopterygii</taxon>
        <taxon>Neopterygii</taxon>
        <taxon>Holostei</taxon>
        <taxon>Semionotiformes</taxon>
        <taxon>Lepisosteidae</taxon>
        <taxon>Lepisosteus</taxon>
    </lineage>
</organism>
<keyword evidence="3" id="KW-0677">Repeat</keyword>
<dbReference type="GO" id="GO:0005615">
    <property type="term" value="C:extracellular space"/>
    <property type="evidence" value="ECO:0000318"/>
    <property type="project" value="GO_Central"/>
</dbReference>
<dbReference type="InterPro" id="IPR000372">
    <property type="entry name" value="LRRNT"/>
</dbReference>
<dbReference type="GeneTree" id="ENSGT00940000158177"/>
<dbReference type="Pfam" id="PF01462">
    <property type="entry name" value="LRRNT"/>
    <property type="match status" value="1"/>
</dbReference>
<dbReference type="Ensembl" id="ENSLOCT00000014955.1">
    <property type="protein sequence ID" value="ENSLOCP00000014926.1"/>
    <property type="gene ID" value="ENSLOCG00000012134.1"/>
</dbReference>
<dbReference type="PANTHER" id="PTHR45712:SF17">
    <property type="entry name" value="LUMICAN-LIKE"/>
    <property type="match status" value="1"/>
</dbReference>
<dbReference type="SMART" id="SM00364">
    <property type="entry name" value="LRR_BAC"/>
    <property type="match status" value="5"/>
</dbReference>
<dbReference type="SUPFAM" id="SSF52058">
    <property type="entry name" value="L domain-like"/>
    <property type="match status" value="1"/>
</dbReference>